<evidence type="ECO:0000256" key="1">
    <source>
        <dbReference type="ARBA" id="ARBA00004236"/>
    </source>
</evidence>
<reference evidence="9" key="1">
    <citation type="submission" date="2025-08" db="UniProtKB">
        <authorList>
            <consortium name="Ensembl"/>
        </authorList>
    </citation>
    <scope>IDENTIFICATION</scope>
</reference>
<dbReference type="Proteomes" id="UP000264820">
    <property type="component" value="Unplaced"/>
</dbReference>
<accession>A0A3Q2YDW8</accession>
<feature type="compositionally biased region" description="Acidic residues" evidence="6">
    <location>
        <begin position="226"/>
        <end position="242"/>
    </location>
</feature>
<name>A0A3Q2YDW8_HIPCM</name>
<feature type="region of interest" description="Disordered" evidence="6">
    <location>
        <begin position="216"/>
        <end position="244"/>
    </location>
</feature>
<evidence type="ECO:0000256" key="2">
    <source>
        <dbReference type="ARBA" id="ARBA00022475"/>
    </source>
</evidence>
<keyword evidence="10" id="KW-1185">Reference proteome</keyword>
<sequence length="271" mass="29786">MLLTCTTTTMATFGAMARTLRRSLGPLTCVLLLAALSAASPAHDGRLICWQAIFNCRSEPECNYAYDQYQRACAPVLKGDRKCPSHCIASLVQLNLTRNGPSLEDCSCERDKACALTKQAIEPCLPRITSSGCTAARAQCLKDPPCNSALDDYMRHCGKLFSSPVCTDACRNVIATMRKIPKGQQLDTCMCDGEERLFCEFVKSNMKLRCFDAPQAEEGSGSHDDYDAEEDDDDYAESDYWPESESGASRAEVRWVSTLLLASILALTPLF</sequence>
<feature type="domain" description="GDNF/GAS1" evidence="8">
    <location>
        <begin position="49"/>
        <end position="124"/>
    </location>
</feature>
<feature type="signal peptide" evidence="7">
    <location>
        <begin position="1"/>
        <end position="39"/>
    </location>
</feature>
<dbReference type="GO" id="GO:0005886">
    <property type="term" value="C:plasma membrane"/>
    <property type="evidence" value="ECO:0007669"/>
    <property type="project" value="UniProtKB-SubCell"/>
</dbReference>
<keyword evidence="5" id="KW-0325">Glycoprotein</keyword>
<dbReference type="InterPro" id="IPR016017">
    <property type="entry name" value="GDNF/GAS1"/>
</dbReference>
<proteinExistence type="predicted"/>
<dbReference type="STRING" id="109280.ENSHCOP00000015548"/>
<reference evidence="9" key="2">
    <citation type="submission" date="2025-09" db="UniProtKB">
        <authorList>
            <consortium name="Ensembl"/>
        </authorList>
    </citation>
    <scope>IDENTIFICATION</scope>
</reference>
<dbReference type="AlphaFoldDB" id="A0A3Q2YDW8"/>
<keyword evidence="2" id="KW-1003">Cell membrane</keyword>
<organism evidence="9 10">
    <name type="scientific">Hippocampus comes</name>
    <name type="common">Tiger tail seahorse</name>
    <dbReference type="NCBI Taxonomy" id="109280"/>
    <lineage>
        <taxon>Eukaryota</taxon>
        <taxon>Metazoa</taxon>
        <taxon>Chordata</taxon>
        <taxon>Craniata</taxon>
        <taxon>Vertebrata</taxon>
        <taxon>Euteleostomi</taxon>
        <taxon>Actinopterygii</taxon>
        <taxon>Neopterygii</taxon>
        <taxon>Teleostei</taxon>
        <taxon>Neoteleostei</taxon>
        <taxon>Acanthomorphata</taxon>
        <taxon>Syngnathiaria</taxon>
        <taxon>Syngnathiformes</taxon>
        <taxon>Syngnathoidei</taxon>
        <taxon>Syngnathidae</taxon>
        <taxon>Hippocampus</taxon>
    </lineage>
</organism>
<dbReference type="GeneTree" id="ENSGT00390000001195"/>
<evidence type="ECO:0000256" key="6">
    <source>
        <dbReference type="SAM" id="MobiDB-lite"/>
    </source>
</evidence>
<evidence type="ECO:0000256" key="4">
    <source>
        <dbReference type="ARBA" id="ARBA00023136"/>
    </source>
</evidence>
<evidence type="ECO:0000259" key="8">
    <source>
        <dbReference type="SMART" id="SM00907"/>
    </source>
</evidence>
<dbReference type="Ensembl" id="ENSHCOT00000023491.1">
    <property type="protein sequence ID" value="ENSHCOP00000015548.1"/>
    <property type="gene ID" value="ENSHCOG00000019187.1"/>
</dbReference>
<dbReference type="GO" id="GO:0051726">
    <property type="term" value="P:regulation of cell cycle"/>
    <property type="evidence" value="ECO:0007669"/>
    <property type="project" value="InterPro"/>
</dbReference>
<comment type="subcellular location">
    <subcellularLocation>
        <location evidence="1">Cell membrane</location>
    </subcellularLocation>
</comment>
<protein>
    <submittedName>
        <fullName evidence="9">Growth arrest-specific 1a</fullName>
    </submittedName>
</protein>
<feature type="chain" id="PRO_5018778751" evidence="7">
    <location>
        <begin position="40"/>
        <end position="271"/>
    </location>
</feature>
<dbReference type="SMART" id="SM00907">
    <property type="entry name" value="GDNF"/>
    <property type="match status" value="2"/>
</dbReference>
<feature type="domain" description="GDNF/GAS1" evidence="8">
    <location>
        <begin position="133"/>
        <end position="210"/>
    </location>
</feature>
<dbReference type="Pfam" id="PF02351">
    <property type="entry name" value="GDNF"/>
    <property type="match status" value="1"/>
</dbReference>
<evidence type="ECO:0000256" key="7">
    <source>
        <dbReference type="SAM" id="SignalP"/>
    </source>
</evidence>
<dbReference type="PANTHER" id="PTHR16840:SF9">
    <property type="entry name" value="GAS1A PROTEIN"/>
    <property type="match status" value="1"/>
</dbReference>
<evidence type="ECO:0000313" key="9">
    <source>
        <dbReference type="Ensembl" id="ENSHCOP00000015548.1"/>
    </source>
</evidence>
<dbReference type="OMA" id="WQAIMNC"/>
<keyword evidence="3 7" id="KW-0732">Signal</keyword>
<evidence type="ECO:0000256" key="3">
    <source>
        <dbReference type="ARBA" id="ARBA00022729"/>
    </source>
</evidence>
<dbReference type="InterPro" id="IPR039596">
    <property type="entry name" value="GAS1"/>
</dbReference>
<dbReference type="PANTHER" id="PTHR16840">
    <property type="entry name" value="GROWTH ARREST-SPECIFIC PROTEIN 1"/>
    <property type="match status" value="1"/>
</dbReference>
<evidence type="ECO:0000256" key="5">
    <source>
        <dbReference type="ARBA" id="ARBA00023180"/>
    </source>
</evidence>
<keyword evidence="4" id="KW-0472">Membrane</keyword>
<evidence type="ECO:0000313" key="10">
    <source>
        <dbReference type="Proteomes" id="UP000264820"/>
    </source>
</evidence>